<feature type="transmembrane region" description="Helical" evidence="7">
    <location>
        <begin position="352"/>
        <end position="375"/>
    </location>
</feature>
<dbReference type="EMBL" id="JAGSOJ010000005">
    <property type="protein sequence ID" value="MCM1992317.1"/>
    <property type="molecule type" value="Genomic_DNA"/>
</dbReference>
<dbReference type="Proteomes" id="UP001056429">
    <property type="component" value="Unassembled WGS sequence"/>
</dbReference>
<keyword evidence="5 7" id="KW-1133">Transmembrane helix</keyword>
<dbReference type="PANTHER" id="PTHR30489:SF0">
    <property type="entry name" value="LIPOPROTEIN-RELEASING SYSTEM TRANSMEMBRANE PROTEIN LOLE"/>
    <property type="match status" value="1"/>
</dbReference>
<evidence type="ECO:0000256" key="1">
    <source>
        <dbReference type="ARBA" id="ARBA00004651"/>
    </source>
</evidence>
<keyword evidence="10" id="KW-1185">Reference proteome</keyword>
<feature type="transmembrane region" description="Helical" evidence="7">
    <location>
        <begin position="772"/>
        <end position="794"/>
    </location>
</feature>
<evidence type="ECO:0000313" key="9">
    <source>
        <dbReference type="EMBL" id="MCM1992317.1"/>
    </source>
</evidence>
<keyword evidence="4 7" id="KW-0812">Transmembrane</keyword>
<feature type="transmembrane region" description="Helical" evidence="7">
    <location>
        <begin position="262"/>
        <end position="283"/>
    </location>
</feature>
<feature type="domain" description="ABC3 transporter permease C-terminal" evidence="8">
    <location>
        <begin position="263"/>
        <end position="377"/>
    </location>
</feature>
<evidence type="ECO:0000256" key="4">
    <source>
        <dbReference type="ARBA" id="ARBA00022692"/>
    </source>
</evidence>
<feature type="transmembrane region" description="Helical" evidence="7">
    <location>
        <begin position="20"/>
        <end position="42"/>
    </location>
</feature>
<dbReference type="RefSeq" id="WP_250861474.1">
    <property type="nucleotide sequence ID" value="NZ_JAGSOJ010000005.1"/>
</dbReference>
<gene>
    <name evidence="9" type="ORF">KDK92_21545</name>
</gene>
<dbReference type="GO" id="GO:0044874">
    <property type="term" value="P:lipoprotein localization to outer membrane"/>
    <property type="evidence" value="ECO:0007669"/>
    <property type="project" value="TreeGrafter"/>
</dbReference>
<reference evidence="9" key="1">
    <citation type="journal article" date="2021" name="mSystems">
        <title>Bacteria and Archaea Synergistically Convert Glycine Betaine to Biogenic Methane in the Formosa Cold Seep of the South China Sea.</title>
        <authorList>
            <person name="Li L."/>
            <person name="Zhang W."/>
            <person name="Zhang S."/>
            <person name="Song L."/>
            <person name="Sun Q."/>
            <person name="Zhang H."/>
            <person name="Xiang H."/>
            <person name="Dong X."/>
        </authorList>
    </citation>
    <scope>NUCLEOTIDE SEQUENCE</scope>
    <source>
        <strain evidence="9">ZWT</strain>
    </source>
</reference>
<evidence type="ECO:0000256" key="5">
    <source>
        <dbReference type="ARBA" id="ARBA00022989"/>
    </source>
</evidence>
<comment type="similarity">
    <text evidence="2">Belongs to the ABC-4 integral membrane protein family. LolC/E subfamily.</text>
</comment>
<dbReference type="PANTHER" id="PTHR30489">
    <property type="entry name" value="LIPOPROTEIN-RELEASING SYSTEM TRANSMEMBRANE PROTEIN LOLE"/>
    <property type="match status" value="1"/>
</dbReference>
<evidence type="ECO:0000313" key="10">
    <source>
        <dbReference type="Proteomes" id="UP001056429"/>
    </source>
</evidence>
<proteinExistence type="inferred from homology"/>
<comment type="subcellular location">
    <subcellularLocation>
        <location evidence="1">Cell membrane</location>
        <topology evidence="1">Multi-pass membrane protein</topology>
    </subcellularLocation>
</comment>
<sequence>MYLDNNKSFKNRKILYSNSVRSKSIVITTVAIIALISLLIFICDAMVLDKIKHVESIYGKYHIEIRDINSKELEIIKSNNNIDKIGVVDKYSDNIISEKYIVARIGYYDEISRELLNIELIDGYYPRKKKEIAFEQWVLEHLDTEKQKNIRDYVTLGDSNLNNNDYLSDLPDYYQIVGLLNNTSHKKDTKLTVGLVSKEQTYKIAPSKKKYDVYIKFDDIKKIDTIVEDLIRYNYISEKKIFYNVNYINELENMKIIEAYKVLIALIIILAATLILNNIYVNFNYDRVRYIGILRAIGCTKKQLYEMITLEIILINLKAIFIGMILGIIAYIPVIEILKIYGIYLPINAVNISNIILVGICSVILIITIAVMNIIRIDKMNIFDMLTINSNIKYIKDITYNKFWYSIIQKVGITTQLSIKNLWSNPKKIKKGIIFISTAFVFFIVVNSIIQNSPYGMGNLNKWNTDIIIRTDEIELTSFDYEELSKIKGVKDISSFQNLEVYVNISEDDQKNRVTYQIDEKTYLRSVAIGFEKNIFKNVKKKIGRTVMEELSRQRKVVVNEAFAQKYPELMVGDSIEISFPFLDIAEIKYKPINFEVIGIVSYDDTEFEYDKTKPYIFIHKYIISQLLDYRFYSQFNIDFADGYSLNEKQKILLEINDITNKKDGVTVSTSYEEKYKNYQRNTIIITIIIVFIITLISALSIISSSNQLIMNRARELSIYRIVGMTKKQLKRMVILEGFYLGLISSSIGTIIGGGIVYIIKTNSNIIDEIPYGLIAILFIGVNLMSIISGALSLKSIERKNLAEFIRMIK</sequence>
<dbReference type="Pfam" id="PF02687">
    <property type="entry name" value="FtsX"/>
    <property type="match status" value="2"/>
</dbReference>
<keyword evidence="3" id="KW-1003">Cell membrane</keyword>
<evidence type="ECO:0000256" key="2">
    <source>
        <dbReference type="ARBA" id="ARBA00005236"/>
    </source>
</evidence>
<dbReference type="InterPro" id="IPR051447">
    <property type="entry name" value="Lipoprotein-release_system"/>
</dbReference>
<protein>
    <submittedName>
        <fullName evidence="9">ABC transporter permease</fullName>
    </submittedName>
</protein>
<feature type="transmembrane region" description="Helical" evidence="7">
    <location>
        <begin position="432"/>
        <end position="450"/>
    </location>
</feature>
<evidence type="ECO:0000256" key="3">
    <source>
        <dbReference type="ARBA" id="ARBA00022475"/>
    </source>
</evidence>
<feature type="transmembrane region" description="Helical" evidence="7">
    <location>
        <begin position="684"/>
        <end position="703"/>
    </location>
</feature>
<reference evidence="9" key="2">
    <citation type="submission" date="2021-04" db="EMBL/GenBank/DDBJ databases">
        <authorList>
            <person name="Dong X."/>
        </authorList>
    </citation>
    <scope>NUCLEOTIDE SEQUENCE</scope>
    <source>
        <strain evidence="9">ZWT</strain>
    </source>
</reference>
<accession>A0A9J6PAB8</accession>
<organism evidence="9 10">
    <name type="scientific">Oceanirhabdus seepicola</name>
    <dbReference type="NCBI Taxonomy" id="2828781"/>
    <lineage>
        <taxon>Bacteria</taxon>
        <taxon>Bacillati</taxon>
        <taxon>Bacillota</taxon>
        <taxon>Clostridia</taxon>
        <taxon>Eubacteriales</taxon>
        <taxon>Clostridiaceae</taxon>
        <taxon>Oceanirhabdus</taxon>
    </lineage>
</organism>
<evidence type="ECO:0000256" key="7">
    <source>
        <dbReference type="SAM" id="Phobius"/>
    </source>
</evidence>
<evidence type="ECO:0000256" key="6">
    <source>
        <dbReference type="ARBA" id="ARBA00023136"/>
    </source>
</evidence>
<name>A0A9J6PAB8_9CLOT</name>
<feature type="domain" description="ABC3 transporter permease C-terminal" evidence="8">
    <location>
        <begin position="688"/>
        <end position="801"/>
    </location>
</feature>
<comment type="caution">
    <text evidence="9">The sequence shown here is derived from an EMBL/GenBank/DDBJ whole genome shotgun (WGS) entry which is preliminary data.</text>
</comment>
<evidence type="ECO:0000259" key="8">
    <source>
        <dbReference type="Pfam" id="PF02687"/>
    </source>
</evidence>
<dbReference type="AlphaFoldDB" id="A0A9J6PAB8"/>
<feature type="transmembrane region" description="Helical" evidence="7">
    <location>
        <begin position="304"/>
        <end position="332"/>
    </location>
</feature>
<dbReference type="GO" id="GO:0098797">
    <property type="term" value="C:plasma membrane protein complex"/>
    <property type="evidence" value="ECO:0007669"/>
    <property type="project" value="TreeGrafter"/>
</dbReference>
<keyword evidence="6 7" id="KW-0472">Membrane</keyword>
<feature type="transmembrane region" description="Helical" evidence="7">
    <location>
        <begin position="734"/>
        <end position="760"/>
    </location>
</feature>
<dbReference type="InterPro" id="IPR003838">
    <property type="entry name" value="ABC3_permease_C"/>
</dbReference>